<reference evidence="1" key="1">
    <citation type="submission" date="2014-05" db="EMBL/GenBank/DDBJ databases">
        <authorList>
            <person name="Chronopoulou M."/>
        </authorList>
    </citation>
    <scope>NUCLEOTIDE SEQUENCE</scope>
    <source>
        <tissue evidence="1">Whole organism</tissue>
    </source>
</reference>
<dbReference type="EMBL" id="HACA01028086">
    <property type="protein sequence ID" value="CDW45447.1"/>
    <property type="molecule type" value="Transcribed_RNA"/>
</dbReference>
<evidence type="ECO:0000313" key="1">
    <source>
        <dbReference type="EMBL" id="CDW45447.1"/>
    </source>
</evidence>
<sequence>MTQDTPGSTNCITLKNDNHVQMGLGKDTKNKVATRPLT</sequence>
<accession>A0A0K2V5N1</accession>
<name>A0A0K2V5N1_LEPSM</name>
<protein>
    <submittedName>
        <fullName evidence="1">Uncharacterized protein</fullName>
    </submittedName>
</protein>
<proteinExistence type="predicted"/>
<dbReference type="AlphaFoldDB" id="A0A0K2V5N1"/>
<organism evidence="1">
    <name type="scientific">Lepeophtheirus salmonis</name>
    <name type="common">Salmon louse</name>
    <name type="synonym">Caligus salmonis</name>
    <dbReference type="NCBI Taxonomy" id="72036"/>
    <lineage>
        <taxon>Eukaryota</taxon>
        <taxon>Metazoa</taxon>
        <taxon>Ecdysozoa</taxon>
        <taxon>Arthropoda</taxon>
        <taxon>Crustacea</taxon>
        <taxon>Multicrustacea</taxon>
        <taxon>Hexanauplia</taxon>
        <taxon>Copepoda</taxon>
        <taxon>Siphonostomatoida</taxon>
        <taxon>Caligidae</taxon>
        <taxon>Lepeophtheirus</taxon>
    </lineage>
</organism>